<accession>A0ABQ9I2N3</accession>
<dbReference type="Proteomes" id="UP001159363">
    <property type="component" value="Chromosome 3"/>
</dbReference>
<protein>
    <submittedName>
        <fullName evidence="1">Uncharacterized protein</fullName>
    </submittedName>
</protein>
<sequence length="131" mass="15126">MLWHLETKQHSRRQKAKTFTAAIHGSRGLPYTPADKMEVIADTLETQFEPYYNRLDEEQLTNSKEATKEEAAKQHKYHHKKFTLQETMTAICTLPNNKATGPDGIPNEALKNLLLQAIIYIKYMYKIMDAS</sequence>
<evidence type="ECO:0000313" key="1">
    <source>
        <dbReference type="EMBL" id="KAJ8890559.1"/>
    </source>
</evidence>
<gene>
    <name evidence="1" type="ORF">PR048_010068</name>
</gene>
<proteinExistence type="predicted"/>
<keyword evidence="2" id="KW-1185">Reference proteome</keyword>
<evidence type="ECO:0000313" key="2">
    <source>
        <dbReference type="Proteomes" id="UP001159363"/>
    </source>
</evidence>
<comment type="caution">
    <text evidence="1">The sequence shown here is derived from an EMBL/GenBank/DDBJ whole genome shotgun (WGS) entry which is preliminary data.</text>
</comment>
<organism evidence="1 2">
    <name type="scientific">Dryococelus australis</name>
    <dbReference type="NCBI Taxonomy" id="614101"/>
    <lineage>
        <taxon>Eukaryota</taxon>
        <taxon>Metazoa</taxon>
        <taxon>Ecdysozoa</taxon>
        <taxon>Arthropoda</taxon>
        <taxon>Hexapoda</taxon>
        <taxon>Insecta</taxon>
        <taxon>Pterygota</taxon>
        <taxon>Neoptera</taxon>
        <taxon>Polyneoptera</taxon>
        <taxon>Phasmatodea</taxon>
        <taxon>Verophasmatodea</taxon>
        <taxon>Anareolatae</taxon>
        <taxon>Phasmatidae</taxon>
        <taxon>Eurycanthinae</taxon>
        <taxon>Dryococelus</taxon>
    </lineage>
</organism>
<name>A0ABQ9I2N3_9NEOP</name>
<reference evidence="1 2" key="1">
    <citation type="submission" date="2023-02" db="EMBL/GenBank/DDBJ databases">
        <title>LHISI_Scaffold_Assembly.</title>
        <authorList>
            <person name="Stuart O.P."/>
            <person name="Cleave R."/>
            <person name="Magrath M.J.L."/>
            <person name="Mikheyev A.S."/>
        </authorList>
    </citation>
    <scope>NUCLEOTIDE SEQUENCE [LARGE SCALE GENOMIC DNA]</scope>
    <source>
        <strain evidence="1">Daus_M_001</strain>
        <tissue evidence="1">Leg muscle</tissue>
    </source>
</reference>
<dbReference type="EMBL" id="JARBHB010000003">
    <property type="protein sequence ID" value="KAJ8890559.1"/>
    <property type="molecule type" value="Genomic_DNA"/>
</dbReference>